<evidence type="ECO:0000259" key="7">
    <source>
        <dbReference type="PROSITE" id="PS50928"/>
    </source>
</evidence>
<dbReference type="PROSITE" id="PS50928">
    <property type="entry name" value="ABC_TM1"/>
    <property type="match status" value="1"/>
</dbReference>
<dbReference type="PANTHER" id="PTHR30177:SF4">
    <property type="entry name" value="OSMOPROTECTANT IMPORT PERMEASE PROTEIN OSMW"/>
    <property type="match status" value="1"/>
</dbReference>
<feature type="transmembrane region" description="Helical" evidence="6">
    <location>
        <begin position="134"/>
        <end position="160"/>
    </location>
</feature>
<evidence type="ECO:0000256" key="6">
    <source>
        <dbReference type="RuleBase" id="RU363032"/>
    </source>
</evidence>
<evidence type="ECO:0000313" key="9">
    <source>
        <dbReference type="Proteomes" id="UP000621436"/>
    </source>
</evidence>
<comment type="caution">
    <text evidence="8">The sequence shown here is derived from an EMBL/GenBank/DDBJ whole genome shotgun (WGS) entry which is preliminary data.</text>
</comment>
<comment type="similarity">
    <text evidence="6">Belongs to the binding-protein-dependent transport system permease family.</text>
</comment>
<evidence type="ECO:0000256" key="1">
    <source>
        <dbReference type="ARBA" id="ARBA00004141"/>
    </source>
</evidence>
<feature type="transmembrane region" description="Helical" evidence="6">
    <location>
        <begin position="180"/>
        <end position="202"/>
    </location>
</feature>
<dbReference type="GO" id="GO:0055085">
    <property type="term" value="P:transmembrane transport"/>
    <property type="evidence" value="ECO:0007669"/>
    <property type="project" value="InterPro"/>
</dbReference>
<gene>
    <name evidence="8" type="ORF">I0Q91_01105</name>
</gene>
<keyword evidence="5 6" id="KW-0472">Membrane</keyword>
<dbReference type="Gene3D" id="1.10.3720.10">
    <property type="entry name" value="MetI-like"/>
    <property type="match status" value="1"/>
</dbReference>
<keyword evidence="4 6" id="KW-1133">Transmembrane helix</keyword>
<sequence>MDTIEYFIDNSSHIADLTIQHLILIGIAIILALIIWVSVGVAIRNKDKTANTILSIGSLFMSIPSVALYGILVTIPFFGLRTRSAVFGLILYSMIPIVRNVYTALNEVDPSIIEAAKGMGMSEKQILKEIQLPLALPVIFAGVRVALVMMVGIATLAVFIGEQNLGQLIQQGISRTRNDMVITGAIMVSIIAIGVDLLIGYLKKKIVSPGLLFNENQEGR</sequence>
<dbReference type="InterPro" id="IPR035906">
    <property type="entry name" value="MetI-like_sf"/>
</dbReference>
<dbReference type="InterPro" id="IPR051204">
    <property type="entry name" value="ABC_transp_perm/SBD"/>
</dbReference>
<dbReference type="GO" id="GO:0005886">
    <property type="term" value="C:plasma membrane"/>
    <property type="evidence" value="ECO:0007669"/>
    <property type="project" value="UniProtKB-SubCell"/>
</dbReference>
<feature type="transmembrane region" description="Helical" evidence="6">
    <location>
        <begin position="53"/>
        <end position="78"/>
    </location>
</feature>
<evidence type="ECO:0000313" key="8">
    <source>
        <dbReference type="EMBL" id="MBF8435665.1"/>
    </source>
</evidence>
<keyword evidence="3 6" id="KW-0812">Transmembrane</keyword>
<dbReference type="RefSeq" id="WP_270452311.1">
    <property type="nucleotide sequence ID" value="NZ_JADPIE010000001.1"/>
</dbReference>
<evidence type="ECO:0000256" key="4">
    <source>
        <dbReference type="ARBA" id="ARBA00022989"/>
    </source>
</evidence>
<evidence type="ECO:0000256" key="2">
    <source>
        <dbReference type="ARBA" id="ARBA00022448"/>
    </source>
</evidence>
<accession>A0A931ASJ1</accession>
<name>A0A931ASJ1_9FIRM</name>
<dbReference type="CDD" id="cd06261">
    <property type="entry name" value="TM_PBP2"/>
    <property type="match status" value="1"/>
</dbReference>
<dbReference type="AlphaFoldDB" id="A0A931ASJ1"/>
<dbReference type="Proteomes" id="UP000621436">
    <property type="component" value="Unassembled WGS sequence"/>
</dbReference>
<keyword evidence="9" id="KW-1185">Reference proteome</keyword>
<reference evidence="8" key="1">
    <citation type="submission" date="2020-11" db="EMBL/GenBank/DDBJ databases">
        <title>Halonatronomonas betainensis gen. nov., sp. nov. a novel haloalkaliphilic representative of the family Halanaerobiacae capable of betaine degradation.</title>
        <authorList>
            <person name="Boltyanskaya Y."/>
            <person name="Kevbrin V."/>
            <person name="Detkova E."/>
            <person name="Grouzdev D.S."/>
            <person name="Koziaeva V."/>
            <person name="Zhilina T."/>
        </authorList>
    </citation>
    <scope>NUCLEOTIDE SEQUENCE</scope>
    <source>
        <strain evidence="8">Z-7014</strain>
    </source>
</reference>
<comment type="subcellular location">
    <subcellularLocation>
        <location evidence="6">Cell membrane</location>
        <topology evidence="6">Multi-pass membrane protein</topology>
    </subcellularLocation>
    <subcellularLocation>
        <location evidence="1">Membrane</location>
        <topology evidence="1">Multi-pass membrane protein</topology>
    </subcellularLocation>
</comment>
<dbReference type="PANTHER" id="PTHR30177">
    <property type="entry name" value="GLYCINE BETAINE/L-PROLINE TRANSPORT SYSTEM PERMEASE PROTEIN PROW"/>
    <property type="match status" value="1"/>
</dbReference>
<evidence type="ECO:0000256" key="3">
    <source>
        <dbReference type="ARBA" id="ARBA00022692"/>
    </source>
</evidence>
<dbReference type="SUPFAM" id="SSF161098">
    <property type="entry name" value="MetI-like"/>
    <property type="match status" value="1"/>
</dbReference>
<dbReference type="Pfam" id="PF00528">
    <property type="entry name" value="BPD_transp_1"/>
    <property type="match status" value="1"/>
</dbReference>
<dbReference type="InterPro" id="IPR000515">
    <property type="entry name" value="MetI-like"/>
</dbReference>
<protein>
    <submittedName>
        <fullName evidence="8">ABC transporter permease</fullName>
    </submittedName>
</protein>
<feature type="transmembrane region" description="Helical" evidence="6">
    <location>
        <begin position="84"/>
        <end position="102"/>
    </location>
</feature>
<organism evidence="8 9">
    <name type="scientific">Halonatronomonas betaini</name>
    <dbReference type="NCBI Taxonomy" id="2778430"/>
    <lineage>
        <taxon>Bacteria</taxon>
        <taxon>Bacillati</taxon>
        <taxon>Bacillota</taxon>
        <taxon>Clostridia</taxon>
        <taxon>Halanaerobiales</taxon>
        <taxon>Halarsenatibacteraceae</taxon>
        <taxon>Halonatronomonas</taxon>
    </lineage>
</organism>
<proteinExistence type="inferred from homology"/>
<evidence type="ECO:0000256" key="5">
    <source>
        <dbReference type="ARBA" id="ARBA00023136"/>
    </source>
</evidence>
<dbReference type="FunFam" id="1.10.3720.10:FF:000001">
    <property type="entry name" value="Glycine betaine ABC transporter, permease"/>
    <property type="match status" value="1"/>
</dbReference>
<feature type="transmembrane region" description="Helical" evidence="6">
    <location>
        <begin position="19"/>
        <end position="41"/>
    </location>
</feature>
<dbReference type="GO" id="GO:0031460">
    <property type="term" value="P:glycine betaine transport"/>
    <property type="evidence" value="ECO:0007669"/>
    <property type="project" value="TreeGrafter"/>
</dbReference>
<feature type="domain" description="ABC transmembrane type-1" evidence="7">
    <location>
        <begin position="18"/>
        <end position="199"/>
    </location>
</feature>
<keyword evidence="2 6" id="KW-0813">Transport</keyword>
<dbReference type="EMBL" id="JADPIE010000001">
    <property type="protein sequence ID" value="MBF8435665.1"/>
    <property type="molecule type" value="Genomic_DNA"/>
</dbReference>